<dbReference type="SUPFAM" id="SSF161093">
    <property type="entry name" value="MgtE membrane domain-like"/>
    <property type="match status" value="1"/>
</dbReference>
<dbReference type="EMBL" id="CP046457">
    <property type="protein sequence ID" value="QGU00305.1"/>
    <property type="molecule type" value="Genomic_DNA"/>
</dbReference>
<gene>
    <name evidence="2" type="ORF">SYNTR_1711</name>
</gene>
<dbReference type="RefSeq" id="WP_156204108.1">
    <property type="nucleotide sequence ID" value="NZ_CP046457.1"/>
</dbReference>
<dbReference type="Gene3D" id="1.10.357.20">
    <property type="entry name" value="SLC41 divalent cation transporters, integral membrane domain"/>
    <property type="match status" value="1"/>
</dbReference>
<accession>A0A6I6DHQ1</accession>
<organism evidence="2 3">
    <name type="scientific">Candidatus Syntrophocurvum alkaliphilum</name>
    <dbReference type="NCBI Taxonomy" id="2293317"/>
    <lineage>
        <taxon>Bacteria</taxon>
        <taxon>Bacillati</taxon>
        <taxon>Bacillota</taxon>
        <taxon>Clostridia</taxon>
        <taxon>Eubacteriales</taxon>
        <taxon>Syntrophomonadaceae</taxon>
        <taxon>Candidatus Syntrophocurvum</taxon>
    </lineage>
</organism>
<dbReference type="AlphaFoldDB" id="A0A6I6DHQ1"/>
<sequence>MYNMVEKVMDVAKIVQDNILLFLLITMIGGLLAGGVIDIFEETLDAVVVLAIFIPYLHNSF</sequence>
<evidence type="ECO:0000313" key="3">
    <source>
        <dbReference type="Proteomes" id="UP000426444"/>
    </source>
</evidence>
<keyword evidence="1" id="KW-0812">Transmembrane</keyword>
<proteinExistence type="predicted"/>
<dbReference type="Proteomes" id="UP000426444">
    <property type="component" value="Chromosome"/>
</dbReference>
<protein>
    <submittedName>
        <fullName evidence="2">Uncharacterized protein</fullName>
    </submittedName>
</protein>
<dbReference type="GO" id="GO:0008324">
    <property type="term" value="F:monoatomic cation transmembrane transporter activity"/>
    <property type="evidence" value="ECO:0007669"/>
    <property type="project" value="InterPro"/>
</dbReference>
<evidence type="ECO:0000313" key="2">
    <source>
        <dbReference type="EMBL" id="QGU00305.1"/>
    </source>
</evidence>
<dbReference type="KEGG" id="salq:SYNTR_1711"/>
<dbReference type="InterPro" id="IPR036739">
    <property type="entry name" value="SLC41_membr_dom_sf"/>
</dbReference>
<keyword evidence="1" id="KW-1133">Transmembrane helix</keyword>
<evidence type="ECO:0000256" key="1">
    <source>
        <dbReference type="SAM" id="Phobius"/>
    </source>
</evidence>
<keyword evidence="3" id="KW-1185">Reference proteome</keyword>
<dbReference type="OrthoDB" id="9790355at2"/>
<feature type="transmembrane region" description="Helical" evidence="1">
    <location>
        <begin position="20"/>
        <end position="37"/>
    </location>
</feature>
<keyword evidence="1" id="KW-0472">Membrane</keyword>
<reference evidence="3" key="1">
    <citation type="journal article" date="2019" name="Microbiology">
        <title>Complete Genome Sequence of an Uncultured Bacterium of the Candidate Phylum Bipolaricaulota.</title>
        <authorList>
            <person name="Kadnikov V.V."/>
            <person name="Mardanov A.V."/>
            <person name="Beletsky A.V."/>
            <person name="Frank Y.A."/>
            <person name="Karnachuk O.V."/>
            <person name="Ravin N.V."/>
        </authorList>
    </citation>
    <scope>NUCLEOTIDE SEQUENCE [LARGE SCALE GENOMIC DNA]</scope>
</reference>
<name>A0A6I6DHQ1_9FIRM</name>